<dbReference type="EMBL" id="JBHUOR010000115">
    <property type="protein sequence ID" value="MFD2869408.1"/>
    <property type="molecule type" value="Genomic_DNA"/>
</dbReference>
<evidence type="ECO:0000313" key="2">
    <source>
        <dbReference type="EMBL" id="MFD2869408.1"/>
    </source>
</evidence>
<comment type="caution">
    <text evidence="2">The sequence shown here is derived from an EMBL/GenBank/DDBJ whole genome shotgun (WGS) entry which is preliminary data.</text>
</comment>
<dbReference type="Proteomes" id="UP001597568">
    <property type="component" value="Unassembled WGS sequence"/>
</dbReference>
<name>A0ABW5Y286_9BACL</name>
<feature type="transmembrane region" description="Helical" evidence="1">
    <location>
        <begin position="12"/>
        <end position="37"/>
    </location>
</feature>
<dbReference type="RefSeq" id="WP_139994548.1">
    <property type="nucleotide sequence ID" value="NZ_JBHUOR010000115.1"/>
</dbReference>
<reference evidence="3" key="1">
    <citation type="journal article" date="2019" name="Int. J. Syst. Evol. Microbiol.">
        <title>The Global Catalogue of Microorganisms (GCM) 10K type strain sequencing project: providing services to taxonomists for standard genome sequencing and annotation.</title>
        <authorList>
            <consortium name="The Broad Institute Genomics Platform"/>
            <consortium name="The Broad Institute Genome Sequencing Center for Infectious Disease"/>
            <person name="Wu L."/>
            <person name="Ma J."/>
        </authorList>
    </citation>
    <scope>NUCLEOTIDE SEQUENCE [LARGE SCALE GENOMIC DNA]</scope>
    <source>
        <strain evidence="3">KCTC 33522</strain>
    </source>
</reference>
<feature type="transmembrane region" description="Helical" evidence="1">
    <location>
        <begin position="49"/>
        <end position="69"/>
    </location>
</feature>
<evidence type="ECO:0000256" key="1">
    <source>
        <dbReference type="SAM" id="Phobius"/>
    </source>
</evidence>
<evidence type="ECO:0000313" key="3">
    <source>
        <dbReference type="Proteomes" id="UP001597568"/>
    </source>
</evidence>
<organism evidence="2 3">
    <name type="scientific">Kurthia populi</name>
    <dbReference type="NCBI Taxonomy" id="1562132"/>
    <lineage>
        <taxon>Bacteria</taxon>
        <taxon>Bacillati</taxon>
        <taxon>Bacillota</taxon>
        <taxon>Bacilli</taxon>
        <taxon>Bacillales</taxon>
        <taxon>Caryophanaceae</taxon>
        <taxon>Kurthia</taxon>
    </lineage>
</organism>
<sequence length="74" mass="8273">MQKTTNHPKLKAFFDGLFLIGALLIIIKIIVALGNHFLDWQITFFNDSLFWMAGPLLIAIIGAIGTETVSKKKK</sequence>
<proteinExistence type="predicted"/>
<keyword evidence="1" id="KW-0472">Membrane</keyword>
<keyword evidence="1" id="KW-0812">Transmembrane</keyword>
<keyword evidence="3" id="KW-1185">Reference proteome</keyword>
<protein>
    <submittedName>
        <fullName evidence="2">Uncharacterized protein</fullName>
    </submittedName>
</protein>
<accession>A0ABW5Y286</accession>
<keyword evidence="1" id="KW-1133">Transmembrane helix</keyword>
<gene>
    <name evidence="2" type="ORF">ACFSY7_13015</name>
</gene>